<keyword evidence="1" id="KW-0812">Transmembrane</keyword>
<gene>
    <name evidence="2" type="ORF">NPIL_386561</name>
</gene>
<dbReference type="Proteomes" id="UP000887013">
    <property type="component" value="Unassembled WGS sequence"/>
</dbReference>
<accession>A0A8X6KF26</accession>
<keyword evidence="1" id="KW-1133">Transmembrane helix</keyword>
<protein>
    <submittedName>
        <fullName evidence="2">Uncharacterized protein</fullName>
    </submittedName>
</protein>
<reference evidence="2" key="1">
    <citation type="submission" date="2020-08" db="EMBL/GenBank/DDBJ databases">
        <title>Multicomponent nature underlies the extraordinary mechanical properties of spider dragline silk.</title>
        <authorList>
            <person name="Kono N."/>
            <person name="Nakamura H."/>
            <person name="Mori M."/>
            <person name="Yoshida Y."/>
            <person name="Ohtoshi R."/>
            <person name="Malay A.D."/>
            <person name="Moran D.A.P."/>
            <person name="Tomita M."/>
            <person name="Numata K."/>
            <person name="Arakawa K."/>
        </authorList>
    </citation>
    <scope>NUCLEOTIDE SEQUENCE</scope>
</reference>
<evidence type="ECO:0000256" key="1">
    <source>
        <dbReference type="SAM" id="Phobius"/>
    </source>
</evidence>
<keyword evidence="1" id="KW-0472">Membrane</keyword>
<evidence type="ECO:0000313" key="2">
    <source>
        <dbReference type="EMBL" id="GFS44389.1"/>
    </source>
</evidence>
<organism evidence="2 3">
    <name type="scientific">Nephila pilipes</name>
    <name type="common">Giant wood spider</name>
    <name type="synonym">Nephila maculata</name>
    <dbReference type="NCBI Taxonomy" id="299642"/>
    <lineage>
        <taxon>Eukaryota</taxon>
        <taxon>Metazoa</taxon>
        <taxon>Ecdysozoa</taxon>
        <taxon>Arthropoda</taxon>
        <taxon>Chelicerata</taxon>
        <taxon>Arachnida</taxon>
        <taxon>Araneae</taxon>
        <taxon>Araneomorphae</taxon>
        <taxon>Entelegynae</taxon>
        <taxon>Araneoidea</taxon>
        <taxon>Nephilidae</taxon>
        <taxon>Nephila</taxon>
    </lineage>
</organism>
<evidence type="ECO:0000313" key="3">
    <source>
        <dbReference type="Proteomes" id="UP000887013"/>
    </source>
</evidence>
<feature type="transmembrane region" description="Helical" evidence="1">
    <location>
        <begin position="89"/>
        <end position="109"/>
    </location>
</feature>
<proteinExistence type="predicted"/>
<name>A0A8X6KF26_NEPPI</name>
<sequence>MLLLAQGAIKLFRRLSLQLQAENRWKKLSCSAKGIEPDLIVKECCPRPESYSSTSFQLLDMSCLYPSHPRMRLTYIISSIDKLTQHQPYIIFIIIIMDTIIYYPSSFWFPLVKLV</sequence>
<comment type="caution">
    <text evidence="2">The sequence shown here is derived from an EMBL/GenBank/DDBJ whole genome shotgun (WGS) entry which is preliminary data.</text>
</comment>
<dbReference type="EMBL" id="BMAW01044406">
    <property type="protein sequence ID" value="GFS44389.1"/>
    <property type="molecule type" value="Genomic_DNA"/>
</dbReference>
<dbReference type="AlphaFoldDB" id="A0A8X6KF26"/>
<keyword evidence="3" id="KW-1185">Reference proteome</keyword>